<dbReference type="KEGG" id="sphi:TS85_12815"/>
<dbReference type="InterPro" id="IPR050109">
    <property type="entry name" value="HTH-type_TetR-like_transc_reg"/>
</dbReference>
<keyword evidence="3" id="KW-0804">Transcription</keyword>
<evidence type="ECO:0000256" key="3">
    <source>
        <dbReference type="ARBA" id="ARBA00023163"/>
    </source>
</evidence>
<dbReference type="PANTHER" id="PTHR30055:SF146">
    <property type="entry name" value="HTH-TYPE TRANSCRIPTIONAL DUAL REGULATOR CECR"/>
    <property type="match status" value="1"/>
</dbReference>
<keyword evidence="2 4" id="KW-0238">DNA-binding</keyword>
<dbReference type="EMBL" id="CP010836">
    <property type="protein sequence ID" value="AJP72476.1"/>
    <property type="molecule type" value="Genomic_DNA"/>
</dbReference>
<keyword evidence="7" id="KW-1185">Reference proteome</keyword>
<feature type="domain" description="HTH tetR-type" evidence="5">
    <location>
        <begin position="18"/>
        <end position="78"/>
    </location>
</feature>
<evidence type="ECO:0000313" key="6">
    <source>
        <dbReference type="EMBL" id="AJP72476.1"/>
    </source>
</evidence>
<dbReference type="PRINTS" id="PR00455">
    <property type="entry name" value="HTHTETR"/>
</dbReference>
<dbReference type="AlphaFoldDB" id="A0A7U4J909"/>
<dbReference type="PANTHER" id="PTHR30055">
    <property type="entry name" value="HTH-TYPE TRANSCRIPTIONAL REGULATOR RUTR"/>
    <property type="match status" value="1"/>
</dbReference>
<reference evidence="6 7" key="2">
    <citation type="submission" date="2015-02" db="EMBL/GenBank/DDBJ databases">
        <title>The complete genome of Sphingomonas hengshuiensis sp. WHSC-8 isolated from soil of Hengshui Lake.</title>
        <authorList>
            <person name="Wei S."/>
            <person name="Guo J."/>
            <person name="Su C."/>
            <person name="Wu R."/>
            <person name="Zhang Z."/>
            <person name="Liang K."/>
            <person name="Li H."/>
            <person name="Wang T."/>
            <person name="Liu H."/>
            <person name="Zhang C."/>
            <person name="Li Z."/>
            <person name="Wang Q."/>
            <person name="Meng J."/>
        </authorList>
    </citation>
    <scope>NUCLEOTIDE SEQUENCE [LARGE SCALE GENOMIC DNA]</scope>
    <source>
        <strain evidence="6 7">WHSC-8</strain>
    </source>
</reference>
<dbReference type="Pfam" id="PF00440">
    <property type="entry name" value="TetR_N"/>
    <property type="match status" value="1"/>
</dbReference>
<name>A0A7U4J909_9SPHN</name>
<dbReference type="GO" id="GO:0000976">
    <property type="term" value="F:transcription cis-regulatory region binding"/>
    <property type="evidence" value="ECO:0007669"/>
    <property type="project" value="TreeGrafter"/>
</dbReference>
<dbReference type="OrthoDB" id="9816431at2"/>
<keyword evidence="1" id="KW-0805">Transcription regulation</keyword>
<dbReference type="InterPro" id="IPR001647">
    <property type="entry name" value="HTH_TetR"/>
</dbReference>
<dbReference type="Gene3D" id="1.10.357.10">
    <property type="entry name" value="Tetracycline Repressor, domain 2"/>
    <property type="match status" value="1"/>
</dbReference>
<evidence type="ECO:0000259" key="5">
    <source>
        <dbReference type="PROSITE" id="PS50977"/>
    </source>
</evidence>
<reference evidence="6 7" key="1">
    <citation type="journal article" date="2015" name="Int. J. Syst. Evol. Microbiol.">
        <title>Sphingomonas hengshuiensis sp. nov., isolated from lake wetland.</title>
        <authorList>
            <person name="Wei S."/>
            <person name="Wang T."/>
            <person name="Liu H."/>
            <person name="Zhang C."/>
            <person name="Guo J."/>
            <person name="Wang Q."/>
            <person name="Liang K."/>
            <person name="Zhang Z."/>
        </authorList>
    </citation>
    <scope>NUCLEOTIDE SEQUENCE [LARGE SCALE GENOMIC DNA]</scope>
    <source>
        <strain evidence="6 7">WHSC-8</strain>
    </source>
</reference>
<sequence>MESDIESPPLGKREANKLDRRQAIIDAARHSFLEDGYAATSMSGLLKTLGGSKATLWSYFRSKEELFAAVIEDLTAAFREELEGSLLGSSGIEATLWNFCSSFMRKMEHPDTAALRRLIIGESARFPELGQIFYDRAVIHVEHAMTAYVASQIAAGRLHDEDPKKMAQFLLGLCAARHNQRLWGVVAEQDAEVEADSQRFVGYFLRLFRTSEPPAPLAE</sequence>
<dbReference type="SUPFAM" id="SSF46689">
    <property type="entry name" value="Homeodomain-like"/>
    <property type="match status" value="1"/>
</dbReference>
<dbReference type="InterPro" id="IPR009057">
    <property type="entry name" value="Homeodomain-like_sf"/>
</dbReference>
<evidence type="ECO:0000256" key="1">
    <source>
        <dbReference type="ARBA" id="ARBA00023015"/>
    </source>
</evidence>
<evidence type="ECO:0000256" key="2">
    <source>
        <dbReference type="ARBA" id="ARBA00023125"/>
    </source>
</evidence>
<feature type="DNA-binding region" description="H-T-H motif" evidence="4">
    <location>
        <begin position="41"/>
        <end position="60"/>
    </location>
</feature>
<dbReference type="GO" id="GO:0003700">
    <property type="term" value="F:DNA-binding transcription factor activity"/>
    <property type="evidence" value="ECO:0007669"/>
    <property type="project" value="TreeGrafter"/>
</dbReference>
<dbReference type="Gene3D" id="1.10.10.60">
    <property type="entry name" value="Homeodomain-like"/>
    <property type="match status" value="1"/>
</dbReference>
<dbReference type="SUPFAM" id="SSF48498">
    <property type="entry name" value="Tetracyclin repressor-like, C-terminal domain"/>
    <property type="match status" value="1"/>
</dbReference>
<dbReference type="PROSITE" id="PS50977">
    <property type="entry name" value="HTH_TETR_2"/>
    <property type="match status" value="1"/>
</dbReference>
<gene>
    <name evidence="6" type="ORF">TS85_12815</name>
</gene>
<protein>
    <recommendedName>
        <fullName evidence="5">HTH tetR-type domain-containing protein</fullName>
    </recommendedName>
</protein>
<proteinExistence type="predicted"/>
<dbReference type="InterPro" id="IPR039536">
    <property type="entry name" value="TetR_C_Proteobacteria"/>
</dbReference>
<evidence type="ECO:0000313" key="7">
    <source>
        <dbReference type="Proteomes" id="UP000032300"/>
    </source>
</evidence>
<dbReference type="Proteomes" id="UP000032300">
    <property type="component" value="Chromosome"/>
</dbReference>
<dbReference type="FunFam" id="1.10.10.60:FF:000141">
    <property type="entry name" value="TetR family transcriptional regulator"/>
    <property type="match status" value="1"/>
</dbReference>
<accession>A0A7U4J909</accession>
<organism evidence="6 7">
    <name type="scientific">Sphingomonas hengshuiensis</name>
    <dbReference type="NCBI Taxonomy" id="1609977"/>
    <lineage>
        <taxon>Bacteria</taxon>
        <taxon>Pseudomonadati</taxon>
        <taxon>Pseudomonadota</taxon>
        <taxon>Alphaproteobacteria</taxon>
        <taxon>Sphingomonadales</taxon>
        <taxon>Sphingomonadaceae</taxon>
        <taxon>Sphingomonas</taxon>
    </lineage>
</organism>
<evidence type="ECO:0000256" key="4">
    <source>
        <dbReference type="PROSITE-ProRule" id="PRU00335"/>
    </source>
</evidence>
<dbReference type="Pfam" id="PF14246">
    <property type="entry name" value="TetR_C_7"/>
    <property type="match status" value="1"/>
</dbReference>
<dbReference type="InterPro" id="IPR036271">
    <property type="entry name" value="Tet_transcr_reg_TetR-rel_C_sf"/>
</dbReference>